<feature type="transmembrane region" description="Helical" evidence="6">
    <location>
        <begin position="303"/>
        <end position="323"/>
    </location>
</feature>
<feature type="transmembrane region" description="Helical" evidence="6">
    <location>
        <begin position="61"/>
        <end position="80"/>
    </location>
</feature>
<evidence type="ECO:0000256" key="3">
    <source>
        <dbReference type="ARBA" id="ARBA00022989"/>
    </source>
</evidence>
<evidence type="ECO:0000256" key="4">
    <source>
        <dbReference type="ARBA" id="ARBA00023136"/>
    </source>
</evidence>
<evidence type="ECO:0000259" key="7">
    <source>
        <dbReference type="PROSITE" id="PS50125"/>
    </source>
</evidence>
<dbReference type="PANTHER" id="PTHR43336">
    <property type="entry name" value="OXYGEN SENSOR HISTIDINE KINASE RESPONSE REGULATOR DEVS/DOSS"/>
    <property type="match status" value="1"/>
</dbReference>
<dbReference type="Gene3D" id="3.30.70.1230">
    <property type="entry name" value="Nucleotide cyclase"/>
    <property type="match status" value="1"/>
</dbReference>
<evidence type="ECO:0000256" key="1">
    <source>
        <dbReference type="ARBA" id="ARBA00004141"/>
    </source>
</evidence>
<dbReference type="SUPFAM" id="SSF55073">
    <property type="entry name" value="Nucleotide cyclase"/>
    <property type="match status" value="1"/>
</dbReference>
<dbReference type="InterPro" id="IPR027359">
    <property type="entry name" value="Volt_channel_dom_sf"/>
</dbReference>
<evidence type="ECO:0000256" key="5">
    <source>
        <dbReference type="SAM" id="MobiDB-lite"/>
    </source>
</evidence>
<dbReference type="InterPro" id="IPR029787">
    <property type="entry name" value="Nucleotide_cyclase"/>
</dbReference>
<feature type="transmembrane region" description="Helical" evidence="6">
    <location>
        <begin position="95"/>
        <end position="115"/>
    </location>
</feature>
<dbReference type="Pfam" id="PF00211">
    <property type="entry name" value="Guanylate_cyc"/>
    <property type="match status" value="1"/>
</dbReference>
<dbReference type="Gene3D" id="1.20.120.350">
    <property type="entry name" value="Voltage-gated potassium channels. Chain C"/>
    <property type="match status" value="1"/>
</dbReference>
<dbReference type="EMBL" id="MPUH01000302">
    <property type="protein sequence ID" value="OMJ83472.1"/>
    <property type="molecule type" value="Genomic_DNA"/>
</dbReference>
<dbReference type="GO" id="GO:0016020">
    <property type="term" value="C:membrane"/>
    <property type="evidence" value="ECO:0007669"/>
    <property type="project" value="UniProtKB-SubCell"/>
</dbReference>
<comment type="caution">
    <text evidence="8">The sequence shown here is derived from an EMBL/GenBank/DDBJ whole genome shotgun (WGS) entry which is preliminary data.</text>
</comment>
<comment type="subcellular location">
    <subcellularLocation>
        <location evidence="1">Membrane</location>
        <topology evidence="1">Multi-pass membrane protein</topology>
    </subcellularLocation>
</comment>
<dbReference type="PANTHER" id="PTHR43336:SF3">
    <property type="entry name" value="GUANYLATE CYCLASE DOMAIN-CONTAINING PROTEIN"/>
    <property type="match status" value="1"/>
</dbReference>
<evidence type="ECO:0000313" key="9">
    <source>
        <dbReference type="Proteomes" id="UP000187209"/>
    </source>
</evidence>
<keyword evidence="3 6" id="KW-1133">Transmembrane helix</keyword>
<dbReference type="PROSITE" id="PS50125">
    <property type="entry name" value="GUANYLATE_CYCLASE_2"/>
    <property type="match status" value="1"/>
</dbReference>
<dbReference type="GO" id="GO:0009190">
    <property type="term" value="P:cyclic nucleotide biosynthetic process"/>
    <property type="evidence" value="ECO:0007669"/>
    <property type="project" value="InterPro"/>
</dbReference>
<keyword evidence="4 6" id="KW-0472">Membrane</keyword>
<dbReference type="OrthoDB" id="60033at2759"/>
<name>A0A1R2C381_9CILI</name>
<feature type="compositionally biased region" description="Polar residues" evidence="5">
    <location>
        <begin position="24"/>
        <end position="33"/>
    </location>
</feature>
<evidence type="ECO:0000256" key="6">
    <source>
        <dbReference type="SAM" id="Phobius"/>
    </source>
</evidence>
<dbReference type="AlphaFoldDB" id="A0A1R2C381"/>
<feature type="domain" description="Guanylate cyclase" evidence="7">
    <location>
        <begin position="550"/>
        <end position="708"/>
    </location>
</feature>
<keyword evidence="9" id="KW-1185">Reference proteome</keyword>
<evidence type="ECO:0000256" key="2">
    <source>
        <dbReference type="ARBA" id="ARBA00022692"/>
    </source>
</evidence>
<sequence>MDVLRPGQRRTSVRRASQEDKSSRTSLDVGSSANLLNPPDSKAFEIPHKPLSKWKLRLKSILDHWMFSFFITSLTIYALFGDDIRLSGTTKSADSIFFSLTIACFVFFSIEIILASISIEDYWLGFFFWLDIISTISLIPDIGWIWDSVVGTSDSIGNSATQATQIARASRASRAGTRAGRIIRIIRVIRLIRIVKLYKVSQNGSKINSTVPNNTLLVRGVQNFRGQQINEEAHIQSRRVIDNDNGESYSYSQSFNSFSDVANNDDNSPSNGFDLLEDVSREYKLPEESKIGKKFSELTTRRVIILVLCMLFILPLFYTTLYLDDSLSYQFGLEVITSLINSEDFDIAWQSYIDEHKNLDTSLIYLEVVGLQKWNEGPDPNDLRDVEIRLYTIKNATDDYLYSSLAIFDYRSRVKLDAWLNISRTVFVCIVLAFSSISLTKDAQELVIEPIENMIERLKRIAENPLKAAQEEEKKKISLELAKEATHEVKSKNKEKDSLETVILEETVRKIGALLALGFGEAGSEIIAMNMQRVGGDVDPLISGKKTYCIFGFCDIRSFTEATEVLQQNIMIFVNEIAYIVHKTVDYYSGFANKNIGDTFLIVWKFSEKLITRNEITKEIELVKDHITRQIADMAIISFIKIIIEINTNKKILKYKDHIELSTKIPGFSVKMGFGLHQGWAIEGAIGSEFKIDASYLSPNVNMASRLEAATRQFGVQILISEAMHDICTKHTQSQFRKIDRVTVKGSKIPTDLYTCDLEMSVLEAYDEEEDLDSVDTARVANRIARDKLMESINTGKFIVSSIFDTDKNISLARSKIPRAFYKAYAGALKDYIEGRWTEARIGFITAEGLRGAPDGPCATLIQFIDENEGNVSDNWPGYRELHDK</sequence>
<proteinExistence type="predicted"/>
<dbReference type="CDD" id="cd07302">
    <property type="entry name" value="CHD"/>
    <property type="match status" value="1"/>
</dbReference>
<reference evidence="8 9" key="1">
    <citation type="submission" date="2016-11" db="EMBL/GenBank/DDBJ databases">
        <title>The macronuclear genome of Stentor coeruleus: a giant cell with tiny introns.</title>
        <authorList>
            <person name="Slabodnick M."/>
            <person name="Ruby J.G."/>
            <person name="Reiff S.B."/>
            <person name="Swart E.C."/>
            <person name="Gosai S."/>
            <person name="Prabakaran S."/>
            <person name="Witkowska E."/>
            <person name="Larue G.E."/>
            <person name="Fisher S."/>
            <person name="Freeman R.M."/>
            <person name="Gunawardena J."/>
            <person name="Chu W."/>
            <person name="Stover N.A."/>
            <person name="Gregory B.D."/>
            <person name="Nowacki M."/>
            <person name="Derisi J."/>
            <person name="Roy S.W."/>
            <person name="Marshall W.F."/>
            <person name="Sood P."/>
        </authorList>
    </citation>
    <scope>NUCLEOTIDE SEQUENCE [LARGE SCALE GENOMIC DNA]</scope>
    <source>
        <strain evidence="8">WM001</strain>
    </source>
</reference>
<dbReference type="Proteomes" id="UP000187209">
    <property type="component" value="Unassembled WGS sequence"/>
</dbReference>
<dbReference type="GO" id="GO:0035556">
    <property type="term" value="P:intracellular signal transduction"/>
    <property type="evidence" value="ECO:0007669"/>
    <property type="project" value="InterPro"/>
</dbReference>
<evidence type="ECO:0000313" key="8">
    <source>
        <dbReference type="EMBL" id="OMJ83472.1"/>
    </source>
</evidence>
<protein>
    <recommendedName>
        <fullName evidence="7">Guanylate cyclase domain-containing protein</fullName>
    </recommendedName>
</protein>
<keyword evidence="2 6" id="KW-0812">Transmembrane</keyword>
<dbReference type="InterPro" id="IPR001054">
    <property type="entry name" value="A/G_cyclase"/>
</dbReference>
<accession>A0A1R2C381</accession>
<gene>
    <name evidence="8" type="ORF">SteCoe_15572</name>
</gene>
<organism evidence="8 9">
    <name type="scientific">Stentor coeruleus</name>
    <dbReference type="NCBI Taxonomy" id="5963"/>
    <lineage>
        <taxon>Eukaryota</taxon>
        <taxon>Sar</taxon>
        <taxon>Alveolata</taxon>
        <taxon>Ciliophora</taxon>
        <taxon>Postciliodesmatophora</taxon>
        <taxon>Heterotrichea</taxon>
        <taxon>Heterotrichida</taxon>
        <taxon>Stentoridae</taxon>
        <taxon>Stentor</taxon>
    </lineage>
</organism>
<feature type="region of interest" description="Disordered" evidence="5">
    <location>
        <begin position="1"/>
        <end position="33"/>
    </location>
</feature>